<organism evidence="16 17">
    <name type="scientific">Propylenella binzhouense</name>
    <dbReference type="NCBI Taxonomy" id="2555902"/>
    <lineage>
        <taxon>Bacteria</taxon>
        <taxon>Pseudomonadati</taxon>
        <taxon>Pseudomonadota</taxon>
        <taxon>Alphaproteobacteria</taxon>
        <taxon>Hyphomicrobiales</taxon>
        <taxon>Propylenellaceae</taxon>
        <taxon>Propylenella</taxon>
    </lineage>
</organism>
<keyword evidence="13 14" id="KW-0326">Glycosidase</keyword>
<keyword evidence="17" id="KW-1185">Reference proteome</keyword>
<keyword evidence="8 14" id="KW-0227">DNA damage</keyword>
<dbReference type="PANTHER" id="PTHR42944:SF1">
    <property type="entry name" value="ADENINE DNA GLYCOSYLASE"/>
    <property type="match status" value="1"/>
</dbReference>
<dbReference type="Pfam" id="PF14815">
    <property type="entry name" value="NUDIX_4"/>
    <property type="match status" value="1"/>
</dbReference>
<comment type="caution">
    <text evidence="16">The sequence shown here is derived from an EMBL/GenBank/DDBJ whole genome shotgun (WGS) entry which is preliminary data.</text>
</comment>
<dbReference type="GO" id="GO:0000701">
    <property type="term" value="F:purine-specific mismatch base pair DNA N-glycosylase activity"/>
    <property type="evidence" value="ECO:0007669"/>
    <property type="project" value="UniProtKB-EC"/>
</dbReference>
<dbReference type="GO" id="GO:0032357">
    <property type="term" value="F:oxidized purine DNA binding"/>
    <property type="evidence" value="ECO:0007669"/>
    <property type="project" value="TreeGrafter"/>
</dbReference>
<dbReference type="GO" id="GO:0034039">
    <property type="term" value="F:8-oxo-7,8-dihydroguanine DNA N-glycosylase activity"/>
    <property type="evidence" value="ECO:0007669"/>
    <property type="project" value="TreeGrafter"/>
</dbReference>
<keyword evidence="12" id="KW-0234">DNA repair</keyword>
<evidence type="ECO:0000256" key="12">
    <source>
        <dbReference type="ARBA" id="ARBA00023204"/>
    </source>
</evidence>
<reference evidence="16" key="1">
    <citation type="submission" date="2019-03" db="EMBL/GenBank/DDBJ databases">
        <title>Afifella sp. nov., isolated from activated sludge.</title>
        <authorList>
            <person name="Li Q."/>
            <person name="Liu Y."/>
        </authorList>
    </citation>
    <scope>NUCLEOTIDE SEQUENCE</scope>
    <source>
        <strain evidence="16">L72</strain>
    </source>
</reference>
<evidence type="ECO:0000256" key="6">
    <source>
        <dbReference type="ARBA" id="ARBA00022485"/>
    </source>
</evidence>
<dbReference type="PROSITE" id="PS00764">
    <property type="entry name" value="ENDONUCLEASE_III_1"/>
    <property type="match status" value="1"/>
</dbReference>
<dbReference type="Gene3D" id="3.90.79.10">
    <property type="entry name" value="Nucleoside Triphosphate Pyrophosphohydrolase"/>
    <property type="match status" value="1"/>
</dbReference>
<proteinExistence type="inferred from homology"/>
<dbReference type="FunFam" id="1.10.340.30:FF:000002">
    <property type="entry name" value="Adenine DNA glycosylase"/>
    <property type="match status" value="1"/>
</dbReference>
<evidence type="ECO:0000256" key="5">
    <source>
        <dbReference type="ARBA" id="ARBA00022023"/>
    </source>
</evidence>
<dbReference type="SMART" id="SM00478">
    <property type="entry name" value="ENDO3c"/>
    <property type="match status" value="1"/>
</dbReference>
<dbReference type="InterPro" id="IPR004035">
    <property type="entry name" value="Endouclease-III_FeS-bd_BS"/>
</dbReference>
<evidence type="ECO:0000259" key="15">
    <source>
        <dbReference type="SMART" id="SM00478"/>
    </source>
</evidence>
<dbReference type="Gene3D" id="1.10.1670.10">
    <property type="entry name" value="Helix-hairpin-Helix base-excision DNA repair enzymes (C-terminal)"/>
    <property type="match status" value="1"/>
</dbReference>
<dbReference type="SUPFAM" id="SSF48150">
    <property type="entry name" value="DNA-glycosylase"/>
    <property type="match status" value="1"/>
</dbReference>
<dbReference type="OrthoDB" id="9802365at2"/>
<dbReference type="InterPro" id="IPR044298">
    <property type="entry name" value="MIG/MutY"/>
</dbReference>
<evidence type="ECO:0000256" key="1">
    <source>
        <dbReference type="ARBA" id="ARBA00000843"/>
    </source>
</evidence>
<evidence type="ECO:0000256" key="2">
    <source>
        <dbReference type="ARBA" id="ARBA00002933"/>
    </source>
</evidence>
<dbReference type="GO" id="GO:0006284">
    <property type="term" value="P:base-excision repair"/>
    <property type="evidence" value="ECO:0007669"/>
    <property type="project" value="UniProtKB-UniRule"/>
</dbReference>
<dbReference type="EMBL" id="SPKJ01000041">
    <property type="protein sequence ID" value="MYZ48577.1"/>
    <property type="molecule type" value="Genomic_DNA"/>
</dbReference>
<feature type="domain" description="HhH-GPD" evidence="15">
    <location>
        <begin position="65"/>
        <end position="212"/>
    </location>
</feature>
<dbReference type="AlphaFoldDB" id="A0A964WU01"/>
<dbReference type="InterPro" id="IPR015797">
    <property type="entry name" value="NUDIX_hydrolase-like_dom_sf"/>
</dbReference>
<dbReference type="GO" id="GO:0046872">
    <property type="term" value="F:metal ion binding"/>
    <property type="evidence" value="ECO:0007669"/>
    <property type="project" value="UniProtKB-UniRule"/>
</dbReference>
<dbReference type="Pfam" id="PF00730">
    <property type="entry name" value="HhH-GPD"/>
    <property type="match status" value="1"/>
</dbReference>
<dbReference type="RefSeq" id="WP_161140922.1">
    <property type="nucleotide sequence ID" value="NZ_SPKJ01000041.1"/>
</dbReference>
<dbReference type="InterPro" id="IPR029119">
    <property type="entry name" value="MutY_C"/>
</dbReference>
<evidence type="ECO:0000256" key="8">
    <source>
        <dbReference type="ARBA" id="ARBA00022763"/>
    </source>
</evidence>
<dbReference type="InterPro" id="IPR003265">
    <property type="entry name" value="HhH-GPD_domain"/>
</dbReference>
<evidence type="ECO:0000256" key="11">
    <source>
        <dbReference type="ARBA" id="ARBA00023014"/>
    </source>
</evidence>
<comment type="similarity">
    <text evidence="3 14">Belongs to the Nth/MutY family.</text>
</comment>
<dbReference type="InterPro" id="IPR005760">
    <property type="entry name" value="A/G_AdeGlyc_MutY"/>
</dbReference>
<dbReference type="InterPro" id="IPR023170">
    <property type="entry name" value="HhH_base_excis_C"/>
</dbReference>
<dbReference type="PANTHER" id="PTHR42944">
    <property type="entry name" value="ADENINE DNA GLYCOSYLASE"/>
    <property type="match status" value="1"/>
</dbReference>
<evidence type="ECO:0000256" key="10">
    <source>
        <dbReference type="ARBA" id="ARBA00023004"/>
    </source>
</evidence>
<dbReference type="GO" id="GO:0035485">
    <property type="term" value="F:adenine/guanine mispair binding"/>
    <property type="evidence" value="ECO:0007669"/>
    <property type="project" value="TreeGrafter"/>
</dbReference>
<evidence type="ECO:0000256" key="9">
    <source>
        <dbReference type="ARBA" id="ARBA00022801"/>
    </source>
</evidence>
<gene>
    <name evidence="16" type="primary">mutY</name>
    <name evidence="16" type="ORF">E4O86_12735</name>
</gene>
<dbReference type="InterPro" id="IPR011257">
    <property type="entry name" value="DNA_glycosylase"/>
</dbReference>
<evidence type="ECO:0000256" key="3">
    <source>
        <dbReference type="ARBA" id="ARBA00008343"/>
    </source>
</evidence>
<comment type="cofactor">
    <cofactor evidence="14">
        <name>[4Fe-4S] cluster</name>
        <dbReference type="ChEBI" id="CHEBI:49883"/>
    </cofactor>
    <text evidence="14">Binds 1 [4Fe-4S] cluster.</text>
</comment>
<dbReference type="GO" id="GO:0006298">
    <property type="term" value="P:mismatch repair"/>
    <property type="evidence" value="ECO:0007669"/>
    <property type="project" value="TreeGrafter"/>
</dbReference>
<dbReference type="CDD" id="cd03431">
    <property type="entry name" value="NUDIX_DNA_Glycosylase_C-MutY"/>
    <property type="match status" value="1"/>
</dbReference>
<keyword evidence="6" id="KW-0004">4Fe-4S</keyword>
<evidence type="ECO:0000256" key="4">
    <source>
        <dbReference type="ARBA" id="ARBA00012045"/>
    </source>
</evidence>
<keyword evidence="10 14" id="KW-0408">Iron</keyword>
<dbReference type="Gene3D" id="1.10.340.30">
    <property type="entry name" value="Hypothetical protein, domain 2"/>
    <property type="match status" value="1"/>
</dbReference>
<comment type="function">
    <text evidence="2">Adenine glycosylase active on G-A mispairs. MutY also corrects error-prone DNA synthesis past GO lesions which are due to the oxidatively damaged form of guanine: 7,8-dihydro-8-oxoguanine (8-oxo-dGTP).</text>
</comment>
<dbReference type="GO" id="GO:0051539">
    <property type="term" value="F:4 iron, 4 sulfur cluster binding"/>
    <property type="evidence" value="ECO:0007669"/>
    <property type="project" value="UniProtKB-UniRule"/>
</dbReference>
<evidence type="ECO:0000256" key="13">
    <source>
        <dbReference type="ARBA" id="ARBA00023295"/>
    </source>
</evidence>
<dbReference type="Pfam" id="PF10576">
    <property type="entry name" value="EndIII_4Fe-2S"/>
    <property type="match status" value="1"/>
</dbReference>
<dbReference type="Proteomes" id="UP000773614">
    <property type="component" value="Unassembled WGS sequence"/>
</dbReference>
<keyword evidence="11" id="KW-0411">Iron-sulfur</keyword>
<dbReference type="SUPFAM" id="SSF55811">
    <property type="entry name" value="Nudix"/>
    <property type="match status" value="1"/>
</dbReference>
<dbReference type="CDD" id="cd00056">
    <property type="entry name" value="ENDO3c"/>
    <property type="match status" value="1"/>
</dbReference>
<accession>A0A964WU01</accession>
<evidence type="ECO:0000313" key="17">
    <source>
        <dbReference type="Proteomes" id="UP000773614"/>
    </source>
</evidence>
<dbReference type="InterPro" id="IPR003651">
    <property type="entry name" value="Endonuclease3_FeS-loop_motif"/>
</dbReference>
<keyword evidence="7" id="KW-0479">Metal-binding</keyword>
<dbReference type="NCBIfam" id="TIGR01084">
    <property type="entry name" value="mutY"/>
    <property type="match status" value="1"/>
</dbReference>
<dbReference type="SMART" id="SM00525">
    <property type="entry name" value="FES"/>
    <property type="match status" value="1"/>
</dbReference>
<sequence length="374" mass="39910">MARRLDEGRPAEKPGRSVGGGVVTADALLAWYDRHARPLPWRVGPAARRRGERPDPYRVWLSEIMLQQTTVAAVAPYFHSFLQRWPDVTSLAAAADDAVMAAWAGLGYYSRARNLIAAARKVAERGAFPSSAAELAELPGIGGYTSAAIAAIAFAEPVPVVDGNVERVMSRIHAVARPLPAAKAEIRDRLAPLVPADRPGEFAEALMDLGATICTPKRPACALCPWQDGCAAFAAGLQESFPVKAPKPARPVRHGLAYVAVRSDGAVLLRRRPPKGLLGGMAEVPGSAWGAEPASAFEPPLPGSWERVDRSVTHVFTHFELRLTVLRGDCSARAAAPPACWWSPPDALGHEALPSVMRKAISAACPNAFGKDRP</sequence>
<keyword evidence="9" id="KW-0378">Hydrolase</keyword>
<protein>
    <recommendedName>
        <fullName evidence="5 14">Adenine DNA glycosylase</fullName>
        <ecNumber evidence="4 14">3.2.2.31</ecNumber>
    </recommendedName>
</protein>
<evidence type="ECO:0000256" key="7">
    <source>
        <dbReference type="ARBA" id="ARBA00022723"/>
    </source>
</evidence>
<evidence type="ECO:0000256" key="14">
    <source>
        <dbReference type="RuleBase" id="RU365096"/>
    </source>
</evidence>
<evidence type="ECO:0000313" key="16">
    <source>
        <dbReference type="EMBL" id="MYZ48577.1"/>
    </source>
</evidence>
<dbReference type="EC" id="3.2.2.31" evidence="4 14"/>
<name>A0A964WU01_9HYPH</name>
<comment type="catalytic activity">
    <reaction evidence="1 14">
        <text>Hydrolyzes free adenine bases from 7,8-dihydro-8-oxoguanine:adenine mismatched double-stranded DNA, leaving an apurinic site.</text>
        <dbReference type="EC" id="3.2.2.31"/>
    </reaction>
</comment>